<dbReference type="AlphaFoldDB" id="A0A0B6XFS6"/>
<dbReference type="Pfam" id="PF25716">
    <property type="entry name" value="BPP1_LPA"/>
    <property type="match status" value="1"/>
</dbReference>
<proteinExistence type="predicted"/>
<dbReference type="EMBL" id="FO818638">
    <property type="protein sequence ID" value="CDM92181.1"/>
    <property type="molecule type" value="Genomic_DNA"/>
</dbReference>
<evidence type="ECO:0000313" key="2">
    <source>
        <dbReference type="Proteomes" id="UP000032930"/>
    </source>
</evidence>
<evidence type="ECO:0000313" key="1">
    <source>
        <dbReference type="EMBL" id="CDM92181.1"/>
    </source>
</evidence>
<dbReference type="KEGG" id="xbv:XBW1_mp0062"/>
<sequence>MKEKISNIHLADVLLREHRPLTAKEVMDAIRRYHSNVEIDKDFVYARLNVFCSSKNIVCIMDTSVRPRTFEMKHITQAHFKPRNGMRIDFSKTVIPAGGVKGDEKKAAKNAALLLKIWDELIRKRKAGANP</sequence>
<dbReference type="Proteomes" id="UP000032930">
    <property type="component" value="Plasmid megaplasmid"/>
</dbReference>
<name>A0A0B6XFS6_XENBV</name>
<dbReference type="RefSeq" id="WP_046338196.1">
    <property type="nucleotide sequence ID" value="NZ_CAWMEF010000003.1"/>
</dbReference>
<protein>
    <submittedName>
        <fullName evidence="1">Uncharacterized protein</fullName>
    </submittedName>
</protein>
<organism evidence="1 2">
    <name type="scientific">Xenorhabdus bovienii</name>
    <name type="common">Xenorhabdus nematophila subsp. bovienii</name>
    <dbReference type="NCBI Taxonomy" id="40576"/>
    <lineage>
        <taxon>Bacteria</taxon>
        <taxon>Pseudomonadati</taxon>
        <taxon>Pseudomonadota</taxon>
        <taxon>Gammaproteobacteria</taxon>
        <taxon>Enterobacterales</taxon>
        <taxon>Morganellaceae</taxon>
        <taxon>Xenorhabdus</taxon>
    </lineage>
</organism>
<gene>
    <name evidence="1" type="ORF">XBW1_mp0062</name>
</gene>
<accession>A0A0B6XFS6</accession>
<dbReference type="InterPro" id="IPR058027">
    <property type="entry name" value="Lpa"/>
</dbReference>
<reference evidence="1 2" key="1">
    <citation type="submission" date="2014-02" db="EMBL/GenBank/DDBJ databases">
        <authorList>
            <person name="Genoscope - CEA"/>
        </authorList>
    </citation>
    <scope>NUCLEOTIDE SEQUENCE [LARGE SCALE GENOMIC DNA]</scope>
    <source>
        <strain evidence="1 2">CS03</strain>
        <plasmid evidence="2">Plasmid</plasmid>
    </source>
</reference>